<sequence length="97" mass="10504">MATITSQTGKSGSREVGKSGSREVGKSGSREVGKSGSREVGKSGISPDCALMTYPKRSSLSKLMIKTNSPYVNNNKRKKAKILDSNQYHLIAIRMKI</sequence>
<dbReference type="AlphaFoldDB" id="A0A450X9A8"/>
<feature type="compositionally biased region" description="Polar residues" evidence="1">
    <location>
        <begin position="1"/>
        <end position="11"/>
    </location>
</feature>
<dbReference type="EMBL" id="CAADGH010000015">
    <property type="protein sequence ID" value="VFK75092.1"/>
    <property type="molecule type" value="Genomic_DNA"/>
</dbReference>
<evidence type="ECO:0000256" key="1">
    <source>
        <dbReference type="SAM" id="MobiDB-lite"/>
    </source>
</evidence>
<evidence type="ECO:0000313" key="3">
    <source>
        <dbReference type="EMBL" id="VFK75092.1"/>
    </source>
</evidence>
<name>A0A450X9A8_9GAMM</name>
<accession>A0A450X9A8</accession>
<gene>
    <name evidence="2" type="ORF">BECKMB1821G_GA0114241_101629</name>
    <name evidence="3" type="ORF">BECKMB1821H_GA0114242_101529</name>
</gene>
<feature type="compositionally biased region" description="Basic and acidic residues" evidence="1">
    <location>
        <begin position="12"/>
        <end position="41"/>
    </location>
</feature>
<organism evidence="2">
    <name type="scientific">Candidatus Kentrum sp. MB</name>
    <dbReference type="NCBI Taxonomy" id="2138164"/>
    <lineage>
        <taxon>Bacteria</taxon>
        <taxon>Pseudomonadati</taxon>
        <taxon>Pseudomonadota</taxon>
        <taxon>Gammaproteobacteria</taxon>
        <taxon>Candidatus Kentrum</taxon>
    </lineage>
</organism>
<protein>
    <submittedName>
        <fullName evidence="2">Uncharacterized protein</fullName>
    </submittedName>
</protein>
<reference evidence="2" key="1">
    <citation type="submission" date="2019-02" db="EMBL/GenBank/DDBJ databases">
        <authorList>
            <person name="Gruber-Vodicka R. H."/>
            <person name="Seah K. B. B."/>
        </authorList>
    </citation>
    <scope>NUCLEOTIDE SEQUENCE</scope>
    <source>
        <strain evidence="2">BECK_BZ197</strain>
        <strain evidence="3">BECK_BZ198</strain>
    </source>
</reference>
<dbReference type="EMBL" id="CAADFO010000016">
    <property type="protein sequence ID" value="VFK25843.1"/>
    <property type="molecule type" value="Genomic_DNA"/>
</dbReference>
<feature type="region of interest" description="Disordered" evidence="1">
    <location>
        <begin position="1"/>
        <end position="48"/>
    </location>
</feature>
<proteinExistence type="predicted"/>
<evidence type="ECO:0000313" key="2">
    <source>
        <dbReference type="EMBL" id="VFK25843.1"/>
    </source>
</evidence>